<evidence type="ECO:0000313" key="3">
    <source>
        <dbReference type="Proteomes" id="UP001060336"/>
    </source>
</evidence>
<reference evidence="2" key="1">
    <citation type="submission" date="2022-08" db="EMBL/GenBank/DDBJ databases">
        <title>Nisaea acidiphila sp. nov., isolated from a marine algal debris and emended description of the genus Nisaea Urios et al. 2008.</title>
        <authorList>
            <person name="Kwon K."/>
        </authorList>
    </citation>
    <scope>NUCLEOTIDE SEQUENCE</scope>
    <source>
        <strain evidence="2">MEBiC11861</strain>
    </source>
</reference>
<feature type="domain" description="YjiS-like" evidence="1">
    <location>
        <begin position="67"/>
        <end position="99"/>
    </location>
</feature>
<evidence type="ECO:0000313" key="2">
    <source>
        <dbReference type="EMBL" id="UUX49077.1"/>
    </source>
</evidence>
<accession>A0A9J7AUJ9</accession>
<dbReference type="EMBL" id="CP102480">
    <property type="protein sequence ID" value="UUX49077.1"/>
    <property type="molecule type" value="Genomic_DNA"/>
</dbReference>
<protein>
    <submittedName>
        <fullName evidence="2">DUF1127 domain-containing protein</fullName>
    </submittedName>
</protein>
<organism evidence="2 3">
    <name type="scientific">Nisaea acidiphila</name>
    <dbReference type="NCBI Taxonomy" id="1862145"/>
    <lineage>
        <taxon>Bacteria</taxon>
        <taxon>Pseudomonadati</taxon>
        <taxon>Pseudomonadota</taxon>
        <taxon>Alphaproteobacteria</taxon>
        <taxon>Rhodospirillales</taxon>
        <taxon>Thalassobaculaceae</taxon>
        <taxon>Nisaea</taxon>
    </lineage>
</organism>
<evidence type="ECO:0000259" key="1">
    <source>
        <dbReference type="Pfam" id="PF06568"/>
    </source>
</evidence>
<proteinExistence type="predicted"/>
<dbReference type="Proteomes" id="UP001060336">
    <property type="component" value="Chromosome"/>
</dbReference>
<dbReference type="Pfam" id="PF06568">
    <property type="entry name" value="YjiS-like"/>
    <property type="match status" value="1"/>
</dbReference>
<sequence length="147" mass="16365">MNYYKLSHRLDGLQVQEAGPFVARVADPDEIVIRRHSLFTAEMQIRQEWNRYIGALLVNGAKTMFKTLINRLRTSRTMAELNALDDRMLADIGLYRSDIAHVARKLAEGTTEPVAAKTIIAPMAAVAEIPAVFTGEAANTDEHREAA</sequence>
<dbReference type="AlphaFoldDB" id="A0A9J7AUJ9"/>
<gene>
    <name evidence="2" type="ORF">NUH88_16930</name>
</gene>
<name>A0A9J7AUJ9_9PROT</name>
<keyword evidence="3" id="KW-1185">Reference proteome</keyword>
<dbReference type="KEGG" id="naci:NUH88_16930"/>
<dbReference type="InterPro" id="IPR009506">
    <property type="entry name" value="YjiS-like"/>
</dbReference>
<dbReference type="RefSeq" id="WP_257767578.1">
    <property type="nucleotide sequence ID" value="NZ_CP102480.1"/>
</dbReference>